<comment type="caution">
    <text evidence="9">The sequence shown here is derived from an EMBL/GenBank/DDBJ whole genome shotgun (WGS) entry which is preliminary data.</text>
</comment>
<evidence type="ECO:0000256" key="3">
    <source>
        <dbReference type="ARBA" id="ARBA00023186"/>
    </source>
</evidence>
<evidence type="ECO:0000256" key="1">
    <source>
        <dbReference type="ARBA" id="ARBA00009054"/>
    </source>
</evidence>
<dbReference type="CDD" id="cd00446">
    <property type="entry name" value="GrpE"/>
    <property type="match status" value="1"/>
</dbReference>
<comment type="subunit">
    <text evidence="4">Homodimer.</text>
</comment>
<keyword evidence="4" id="KW-0963">Cytoplasm</keyword>
<dbReference type="NCBIfam" id="NF010738">
    <property type="entry name" value="PRK14140.1"/>
    <property type="match status" value="1"/>
</dbReference>
<feature type="coiled-coil region" evidence="7">
    <location>
        <begin position="56"/>
        <end position="108"/>
    </location>
</feature>
<comment type="function">
    <text evidence="4 5">Participates actively in the response to hyperosmotic and heat shock by preventing the aggregation of stress-denatured proteins, in association with DnaK and GrpE. It is the nucleotide exchange factor for DnaK and may function as a thermosensor. Unfolded proteins bind initially to DnaJ; upon interaction with the DnaJ-bound protein, DnaK hydrolyzes its bound ATP, resulting in the formation of a stable complex. GrpE releases ADP from DnaK; ATP binding to DnaK triggers the release of the substrate protein, thus completing the reaction cycle. Several rounds of ATP-dependent interactions between DnaJ, DnaK and GrpE are required for fully efficient folding.</text>
</comment>
<dbReference type="InterPro" id="IPR009012">
    <property type="entry name" value="GrpE_head"/>
</dbReference>
<dbReference type="SUPFAM" id="SSF51064">
    <property type="entry name" value="Head domain of nucleotide exchange factor GrpE"/>
    <property type="match status" value="1"/>
</dbReference>
<accession>A0ABQ6LQ63</accession>
<keyword evidence="10" id="KW-1185">Reference proteome</keyword>
<evidence type="ECO:0000256" key="7">
    <source>
        <dbReference type="SAM" id="Coils"/>
    </source>
</evidence>
<evidence type="ECO:0000313" key="10">
    <source>
        <dbReference type="Proteomes" id="UP001239909"/>
    </source>
</evidence>
<dbReference type="PRINTS" id="PR00773">
    <property type="entry name" value="GRPEPROTEIN"/>
</dbReference>
<keyword evidence="3 4" id="KW-0143">Chaperone</keyword>
<evidence type="ECO:0000256" key="8">
    <source>
        <dbReference type="SAM" id="MobiDB-lite"/>
    </source>
</evidence>
<dbReference type="InterPro" id="IPR000740">
    <property type="entry name" value="GrpE"/>
</dbReference>
<name>A0ABQ6LQ63_9RHOB</name>
<sequence length="244" mass="25720">MGNDAEKSPDTAAGMRPEDTASGAAGDIAGDAEDTAATPDRKSGLSAEDLVPGLGDAVAAEELAALEARVTELEAERDEMKDRLMRALAEAENVRRRAERDRRDAETYGGTKLARDLLSVHDNLARAVAAADEGLRENHASFLEGVELTQRELLNAFAKHKIQPVEPAKGDKFDPNRHQAMFEAPVPDAQPGTVIEVMQAGFIIADRLLRPALVGVAKAQPKPAAAAPAESAASGEEPPAEGST</sequence>
<evidence type="ECO:0000256" key="4">
    <source>
        <dbReference type="HAMAP-Rule" id="MF_01151"/>
    </source>
</evidence>
<evidence type="ECO:0000256" key="2">
    <source>
        <dbReference type="ARBA" id="ARBA00023016"/>
    </source>
</evidence>
<comment type="similarity">
    <text evidence="1 4 6">Belongs to the GrpE family.</text>
</comment>
<evidence type="ECO:0000313" key="9">
    <source>
        <dbReference type="EMBL" id="GMG82746.1"/>
    </source>
</evidence>
<dbReference type="Gene3D" id="2.30.22.10">
    <property type="entry name" value="Head domain of nucleotide exchange factor GrpE"/>
    <property type="match status" value="1"/>
</dbReference>
<keyword evidence="2 4" id="KW-0346">Stress response</keyword>
<dbReference type="Pfam" id="PF01025">
    <property type="entry name" value="GrpE"/>
    <property type="match status" value="1"/>
</dbReference>
<reference evidence="9 10" key="1">
    <citation type="submission" date="2023-04" db="EMBL/GenBank/DDBJ databases">
        <title>Marinoamorphus aggregata gen. nov., sp. Nov., isolate from tissue of brittle star Ophioplocus japonicus.</title>
        <authorList>
            <person name="Kawano K."/>
            <person name="Sawayama S."/>
            <person name="Nakagawa S."/>
        </authorList>
    </citation>
    <scope>NUCLEOTIDE SEQUENCE [LARGE SCALE GENOMIC DNA]</scope>
    <source>
        <strain evidence="9 10">NKW23</strain>
    </source>
</reference>
<evidence type="ECO:0000256" key="5">
    <source>
        <dbReference type="RuleBase" id="RU000639"/>
    </source>
</evidence>
<dbReference type="RefSeq" id="WP_285671537.1">
    <property type="nucleotide sequence ID" value="NZ_BSYI01000013.1"/>
</dbReference>
<dbReference type="InterPro" id="IPR013805">
    <property type="entry name" value="GrpE_CC"/>
</dbReference>
<dbReference type="HAMAP" id="MF_01151">
    <property type="entry name" value="GrpE"/>
    <property type="match status" value="1"/>
</dbReference>
<dbReference type="Proteomes" id="UP001239909">
    <property type="component" value="Unassembled WGS sequence"/>
</dbReference>
<dbReference type="SUPFAM" id="SSF58014">
    <property type="entry name" value="Coiled-coil domain of nucleotide exchange factor GrpE"/>
    <property type="match status" value="1"/>
</dbReference>
<feature type="region of interest" description="Disordered" evidence="8">
    <location>
        <begin position="219"/>
        <end position="244"/>
    </location>
</feature>
<organism evidence="9 10">
    <name type="scientific">Paralimibaculum aggregatum</name>
    <dbReference type="NCBI Taxonomy" id="3036245"/>
    <lineage>
        <taxon>Bacteria</taxon>
        <taxon>Pseudomonadati</taxon>
        <taxon>Pseudomonadota</taxon>
        <taxon>Alphaproteobacteria</taxon>
        <taxon>Rhodobacterales</taxon>
        <taxon>Paracoccaceae</taxon>
        <taxon>Paralimibaculum</taxon>
    </lineage>
</organism>
<feature type="region of interest" description="Disordered" evidence="8">
    <location>
        <begin position="1"/>
        <end position="49"/>
    </location>
</feature>
<evidence type="ECO:0000256" key="6">
    <source>
        <dbReference type="RuleBase" id="RU004478"/>
    </source>
</evidence>
<comment type="subcellular location">
    <subcellularLocation>
        <location evidence="4">Cytoplasm</location>
    </subcellularLocation>
</comment>
<dbReference type="PANTHER" id="PTHR21237">
    <property type="entry name" value="GRPE PROTEIN"/>
    <property type="match status" value="1"/>
</dbReference>
<feature type="compositionally biased region" description="Low complexity" evidence="8">
    <location>
        <begin position="20"/>
        <end position="29"/>
    </location>
</feature>
<proteinExistence type="inferred from homology"/>
<protein>
    <recommendedName>
        <fullName evidence="4 5">Protein GrpE</fullName>
    </recommendedName>
    <alternativeName>
        <fullName evidence="4">HSP-70 cofactor</fullName>
    </alternativeName>
</protein>
<dbReference type="EMBL" id="BSYI01000013">
    <property type="protein sequence ID" value="GMG82746.1"/>
    <property type="molecule type" value="Genomic_DNA"/>
</dbReference>
<dbReference type="PROSITE" id="PS01071">
    <property type="entry name" value="GRPE"/>
    <property type="match status" value="1"/>
</dbReference>
<keyword evidence="7" id="KW-0175">Coiled coil</keyword>
<gene>
    <name evidence="4" type="primary">grpE</name>
    <name evidence="9" type="ORF">LNKW23_19590</name>
</gene>
<dbReference type="Gene3D" id="3.90.20.20">
    <property type="match status" value="1"/>
</dbReference>
<dbReference type="PANTHER" id="PTHR21237:SF23">
    <property type="entry name" value="GRPE PROTEIN HOMOLOG, MITOCHONDRIAL"/>
    <property type="match status" value="1"/>
</dbReference>